<protein>
    <submittedName>
        <fullName evidence="9">Efflux pump membrane transporter BepE</fullName>
    </submittedName>
</protein>
<evidence type="ECO:0000256" key="8">
    <source>
        <dbReference type="SAM" id="Phobius"/>
    </source>
</evidence>
<evidence type="ECO:0000313" key="9">
    <source>
        <dbReference type="EMBL" id="QJR14826.1"/>
    </source>
</evidence>
<keyword evidence="5 8" id="KW-0812">Transmembrane</keyword>
<dbReference type="KEGG" id="upl:DSM104440_01639"/>
<evidence type="ECO:0000256" key="6">
    <source>
        <dbReference type="ARBA" id="ARBA00022989"/>
    </source>
</evidence>
<keyword evidence="10" id="KW-1185">Reference proteome</keyword>
<dbReference type="AlphaFoldDB" id="A0A6M4H5D2"/>
<proteinExistence type="predicted"/>
<feature type="transmembrane region" description="Helical" evidence="8">
    <location>
        <begin position="947"/>
        <end position="969"/>
    </location>
</feature>
<feature type="transmembrane region" description="Helical" evidence="8">
    <location>
        <begin position="359"/>
        <end position="380"/>
    </location>
</feature>
<evidence type="ECO:0000256" key="1">
    <source>
        <dbReference type="ARBA" id="ARBA00004429"/>
    </source>
</evidence>
<keyword evidence="6 8" id="KW-1133">Transmembrane helix</keyword>
<dbReference type="Gene3D" id="3.30.70.1320">
    <property type="entry name" value="Multidrug efflux transporter AcrB pore domain like"/>
    <property type="match status" value="1"/>
</dbReference>
<dbReference type="InterPro" id="IPR001036">
    <property type="entry name" value="Acrflvin-R"/>
</dbReference>
<dbReference type="Proteomes" id="UP000503096">
    <property type="component" value="Chromosome"/>
</dbReference>
<evidence type="ECO:0000256" key="7">
    <source>
        <dbReference type="ARBA" id="ARBA00023136"/>
    </source>
</evidence>
<dbReference type="PRINTS" id="PR00702">
    <property type="entry name" value="ACRIFLAVINRP"/>
</dbReference>
<feature type="transmembrane region" description="Helical" evidence="8">
    <location>
        <begin position="12"/>
        <end position="30"/>
    </location>
</feature>
<feature type="transmembrane region" description="Helical" evidence="8">
    <location>
        <begin position="525"/>
        <end position="545"/>
    </location>
</feature>
<evidence type="ECO:0000256" key="5">
    <source>
        <dbReference type="ARBA" id="ARBA00022692"/>
    </source>
</evidence>
<evidence type="ECO:0000256" key="3">
    <source>
        <dbReference type="ARBA" id="ARBA00022475"/>
    </source>
</evidence>
<gene>
    <name evidence="9" type="primary">bepE_2</name>
    <name evidence="9" type="ORF">DSM104440_01639</name>
</gene>
<dbReference type="Gene3D" id="3.30.2090.10">
    <property type="entry name" value="Multidrug efflux transporter AcrB TolC docking domain, DN and DC subdomains"/>
    <property type="match status" value="2"/>
</dbReference>
<dbReference type="SUPFAM" id="SSF82693">
    <property type="entry name" value="Multidrug efflux transporter AcrB pore domain, PN1, PN2, PC1 and PC2 subdomains"/>
    <property type="match status" value="3"/>
</dbReference>
<organism evidence="9 10">
    <name type="scientific">Usitatibacter palustris</name>
    <dbReference type="NCBI Taxonomy" id="2732487"/>
    <lineage>
        <taxon>Bacteria</taxon>
        <taxon>Pseudomonadati</taxon>
        <taxon>Pseudomonadota</taxon>
        <taxon>Betaproteobacteria</taxon>
        <taxon>Nitrosomonadales</taxon>
        <taxon>Usitatibacteraceae</taxon>
        <taxon>Usitatibacter</taxon>
    </lineage>
</organism>
<sequence length="1026" mass="111832">MTLPEVCIKRPVFATVLSIVVLLIGAISYTRLSVREYPKIDEPVVNVETIYRGASADVIESQVSKVLEDSISGIEGVDVISSVSRSESSNVTVRFKLTRDPDAAAADVRDKVARVRGKLPQDIDEPIIAKTEADAFPIMWMGITSDKHTRLETSDYASRYVRPRLLTLPGAADVRVFGERRPSMRIWLDRAKLAAYKLTPSDVEDALRRQNVEIPAGRIESRSREFSVLSQTDLATPEQFGAAVIRDANGIQVRIRDVAKIELAAASERLVTRFNGRPSVSLGVIRQSTANALELSQAARKEMAEISKSMPDGMKLELSFDSSVFIEESLKAVMKTILEAVLLVALVIFVFLRNVRATMIPLVTIPVSLIGAGMFLYAAGFSINTLTLLSMVLAIGLVVDDAIVVLENIYRYMEQGMSRLDAALKGTREIAFAVIAMTVTLAAVYAPLAFQSGRTGKLFTEFAVALAGAVLVSGFVALTLSPMMCSKILKHEPTHGAVFNFFERLFTGLTNGYRRALTLALDHRVIVLSVMLGVGALSIVLFQFLRQELAPSEDRSVVFVPVTAPEGSTVAFTMQYMERIEQFYRDIPEMNRYFVMAGNPTADSGFSVLALKLWNERTRTQQEIARELGPKLQGLPGVLAFPLNPPSLGGSRGAPVQFVLMTQASYPELQVMVEKLMDEARKNPGLNNIDTDLRLNQPEIRVGVNREKLADLGVPVENVGRTLETLLGGRVVTRFKRDGEQYDVIVQVSDADRTSPRDIADIYVRGRNGEMVQLANVLQTSEGVSPKNLNHFQKMRAAVLTANLAPGYTLGQAVDYLDAAAKKTLPGTVTDLSGLSREYRDAAGSFAVVLLLAAVFIYLVLAAQFESFVDPFIIMLSVPLSMTGAFAALLLSGGTWNTFSQIGVVTLVGLITKHGILIVEFANQLQEKGMTIHDAVIEAAVLRLRPILMTTGAMVLGALPLALATGAGAESRHQIGWVIVGGMLVGTLFTLLLVPTAYSLLAARHRTFEDRLQAERTAEGKHAAAD</sequence>
<dbReference type="FunFam" id="1.20.1640.10:FF:000001">
    <property type="entry name" value="Efflux pump membrane transporter"/>
    <property type="match status" value="1"/>
</dbReference>
<dbReference type="PANTHER" id="PTHR32063:SF28">
    <property type="entry name" value="BLR2861 PROTEIN"/>
    <property type="match status" value="1"/>
</dbReference>
<name>A0A6M4H5D2_9PROT</name>
<accession>A0A6M4H5D2</accession>
<dbReference type="GO" id="GO:0042910">
    <property type="term" value="F:xenobiotic transmembrane transporter activity"/>
    <property type="evidence" value="ECO:0007669"/>
    <property type="project" value="TreeGrafter"/>
</dbReference>
<dbReference type="Gene3D" id="3.30.70.1440">
    <property type="entry name" value="Multidrug efflux transporter AcrB pore domain"/>
    <property type="match status" value="1"/>
</dbReference>
<feature type="transmembrane region" description="Helical" evidence="8">
    <location>
        <begin position="386"/>
        <end position="410"/>
    </location>
</feature>
<dbReference type="SUPFAM" id="SSF82714">
    <property type="entry name" value="Multidrug efflux transporter AcrB TolC docking domain, DN and DC subdomains"/>
    <property type="match status" value="2"/>
</dbReference>
<dbReference type="Gene3D" id="3.30.70.1430">
    <property type="entry name" value="Multidrug efflux transporter AcrB pore domain"/>
    <property type="match status" value="2"/>
</dbReference>
<reference evidence="9 10" key="1">
    <citation type="submission" date="2020-04" db="EMBL/GenBank/DDBJ databases">
        <title>Usitatibacter rugosus gen. nov., sp. nov. and Usitatibacter palustris sp. nov., novel members of Usitatibacteraceae fam. nov. within the order Nitrosomonadales isolated from soil.</title>
        <authorList>
            <person name="Huber K.J."/>
            <person name="Neumann-Schaal M."/>
            <person name="Geppert A."/>
            <person name="Luckner M."/>
            <person name="Wanner G."/>
            <person name="Overmann J."/>
        </authorList>
    </citation>
    <scope>NUCLEOTIDE SEQUENCE [LARGE SCALE GENOMIC DNA]</scope>
    <source>
        <strain evidence="9 10">Swamp67</strain>
    </source>
</reference>
<evidence type="ECO:0000313" key="10">
    <source>
        <dbReference type="Proteomes" id="UP000503096"/>
    </source>
</evidence>
<dbReference type="InParanoid" id="A0A6M4H5D2"/>
<feature type="transmembrane region" description="Helical" evidence="8">
    <location>
        <begin position="430"/>
        <end position="450"/>
    </location>
</feature>
<comment type="subcellular location">
    <subcellularLocation>
        <location evidence="1">Cell inner membrane</location>
        <topology evidence="1">Multi-pass membrane protein</topology>
    </subcellularLocation>
</comment>
<feature type="transmembrane region" description="Helical" evidence="8">
    <location>
        <begin position="462"/>
        <end position="480"/>
    </location>
</feature>
<dbReference type="GO" id="GO:0005886">
    <property type="term" value="C:plasma membrane"/>
    <property type="evidence" value="ECO:0007669"/>
    <property type="project" value="UniProtKB-SubCell"/>
</dbReference>
<keyword evidence="7 8" id="KW-0472">Membrane</keyword>
<feature type="transmembrane region" description="Helical" evidence="8">
    <location>
        <begin position="902"/>
        <end position="922"/>
    </location>
</feature>
<dbReference type="PANTHER" id="PTHR32063">
    <property type="match status" value="1"/>
</dbReference>
<feature type="transmembrane region" description="Helical" evidence="8">
    <location>
        <begin position="873"/>
        <end position="896"/>
    </location>
</feature>
<dbReference type="SUPFAM" id="SSF82866">
    <property type="entry name" value="Multidrug efflux transporter AcrB transmembrane domain"/>
    <property type="match status" value="2"/>
</dbReference>
<evidence type="ECO:0000256" key="2">
    <source>
        <dbReference type="ARBA" id="ARBA00022448"/>
    </source>
</evidence>
<evidence type="ECO:0000256" key="4">
    <source>
        <dbReference type="ARBA" id="ARBA00022519"/>
    </source>
</evidence>
<dbReference type="EMBL" id="CP053073">
    <property type="protein sequence ID" value="QJR14826.1"/>
    <property type="molecule type" value="Genomic_DNA"/>
</dbReference>
<dbReference type="InterPro" id="IPR027463">
    <property type="entry name" value="AcrB_DN_DC_subdom"/>
</dbReference>
<feature type="transmembrane region" description="Helical" evidence="8">
    <location>
        <begin position="975"/>
        <end position="1001"/>
    </location>
</feature>
<feature type="transmembrane region" description="Helical" evidence="8">
    <location>
        <begin position="842"/>
        <end position="861"/>
    </location>
</feature>
<keyword evidence="4" id="KW-0997">Cell inner membrane</keyword>
<dbReference type="Pfam" id="PF00873">
    <property type="entry name" value="ACR_tran"/>
    <property type="match status" value="1"/>
</dbReference>
<feature type="transmembrane region" description="Helical" evidence="8">
    <location>
        <begin position="332"/>
        <end position="352"/>
    </location>
</feature>
<keyword evidence="2" id="KW-0813">Transport</keyword>
<keyword evidence="3" id="KW-1003">Cell membrane</keyword>
<dbReference type="RefSeq" id="WP_171161547.1">
    <property type="nucleotide sequence ID" value="NZ_CP053073.1"/>
</dbReference>
<dbReference type="Gene3D" id="1.20.1640.10">
    <property type="entry name" value="Multidrug efflux transporter AcrB transmembrane domain"/>
    <property type="match status" value="2"/>
</dbReference>